<evidence type="ECO:0000256" key="7">
    <source>
        <dbReference type="ARBA" id="ARBA00022989"/>
    </source>
</evidence>
<evidence type="ECO:0000313" key="12">
    <source>
        <dbReference type="Proteomes" id="UP001235849"/>
    </source>
</evidence>
<feature type="transmembrane region" description="Helical" evidence="9">
    <location>
        <begin position="383"/>
        <end position="403"/>
    </location>
</feature>
<feature type="domain" description="Major facilitator superfamily (MFS) profile" evidence="10">
    <location>
        <begin position="28"/>
        <end position="435"/>
    </location>
</feature>
<feature type="transmembrane region" description="Helical" evidence="9">
    <location>
        <begin position="99"/>
        <end position="118"/>
    </location>
</feature>
<keyword evidence="4" id="KW-1003">Cell membrane</keyword>
<feature type="transmembrane region" description="Helical" evidence="9">
    <location>
        <begin position="200"/>
        <end position="219"/>
    </location>
</feature>
<dbReference type="PANTHER" id="PTHR43528:SF1">
    <property type="entry name" value="ALPHA-KETOGLUTARATE PERMEASE"/>
    <property type="match status" value="1"/>
</dbReference>
<reference evidence="11 12" key="1">
    <citation type="submission" date="2023-01" db="EMBL/GenBank/DDBJ databases">
        <title>Novel diversity within Roseofilum (Cyanobacteria; Desertifilaceae) from marine benthic mats with descriptions of four novel species.</title>
        <authorList>
            <person name="Wang Y."/>
            <person name="Berthold D.E."/>
            <person name="Hu J."/>
            <person name="Lefler F.W."/>
            <person name="Laughinghouse H.D. IV."/>
        </authorList>
    </citation>
    <scope>NUCLEOTIDE SEQUENCE [LARGE SCALE GENOMIC DNA]</scope>
    <source>
        <strain evidence="11 12">BLCC-M114</strain>
    </source>
</reference>
<protein>
    <submittedName>
        <fullName evidence="11">MFS transporter</fullName>
    </submittedName>
</protein>
<evidence type="ECO:0000256" key="8">
    <source>
        <dbReference type="ARBA" id="ARBA00023136"/>
    </source>
</evidence>
<dbReference type="InterPro" id="IPR051084">
    <property type="entry name" value="H+-coupled_symporters"/>
</dbReference>
<keyword evidence="5 9" id="KW-0812">Transmembrane</keyword>
<evidence type="ECO:0000256" key="1">
    <source>
        <dbReference type="ARBA" id="ARBA00004651"/>
    </source>
</evidence>
<keyword evidence="7 9" id="KW-1133">Transmembrane helix</keyword>
<evidence type="ECO:0000256" key="3">
    <source>
        <dbReference type="ARBA" id="ARBA00022448"/>
    </source>
</evidence>
<gene>
    <name evidence="11" type="ORF">PMG25_15350</name>
</gene>
<evidence type="ECO:0000256" key="9">
    <source>
        <dbReference type="SAM" id="Phobius"/>
    </source>
</evidence>
<feature type="transmembrane region" description="Helical" evidence="9">
    <location>
        <begin position="350"/>
        <end position="371"/>
    </location>
</feature>
<feature type="transmembrane region" description="Helical" evidence="9">
    <location>
        <begin position="288"/>
        <end position="306"/>
    </location>
</feature>
<dbReference type="InterPro" id="IPR020846">
    <property type="entry name" value="MFS_dom"/>
</dbReference>
<evidence type="ECO:0000259" key="10">
    <source>
        <dbReference type="PROSITE" id="PS50850"/>
    </source>
</evidence>
<dbReference type="PANTHER" id="PTHR43528">
    <property type="entry name" value="ALPHA-KETOGLUTARATE PERMEASE"/>
    <property type="match status" value="1"/>
</dbReference>
<comment type="caution">
    <text evidence="11">The sequence shown here is derived from an EMBL/GenBank/DDBJ whole genome shotgun (WGS) entry which is preliminary data.</text>
</comment>
<evidence type="ECO:0000256" key="4">
    <source>
        <dbReference type="ARBA" id="ARBA00022475"/>
    </source>
</evidence>
<feature type="transmembrane region" description="Helical" evidence="9">
    <location>
        <begin position="254"/>
        <end position="276"/>
    </location>
</feature>
<accession>A0ABT7B8G9</accession>
<keyword evidence="3" id="KW-0813">Transport</keyword>
<feature type="transmembrane region" description="Helical" evidence="9">
    <location>
        <begin position="409"/>
        <end position="430"/>
    </location>
</feature>
<evidence type="ECO:0000256" key="6">
    <source>
        <dbReference type="ARBA" id="ARBA00022847"/>
    </source>
</evidence>
<dbReference type="PROSITE" id="PS00217">
    <property type="entry name" value="SUGAR_TRANSPORT_2"/>
    <property type="match status" value="1"/>
</dbReference>
<evidence type="ECO:0000313" key="11">
    <source>
        <dbReference type="EMBL" id="MDJ1175466.1"/>
    </source>
</evidence>
<name>A0ABT7B8G9_9CYAN</name>
<dbReference type="InterPro" id="IPR036259">
    <property type="entry name" value="MFS_trans_sf"/>
</dbReference>
<feature type="transmembrane region" description="Helical" evidence="9">
    <location>
        <begin position="165"/>
        <end position="188"/>
    </location>
</feature>
<dbReference type="EMBL" id="JAQOSO010000084">
    <property type="protein sequence ID" value="MDJ1175466.1"/>
    <property type="molecule type" value="Genomic_DNA"/>
</dbReference>
<evidence type="ECO:0000256" key="2">
    <source>
        <dbReference type="ARBA" id="ARBA00008240"/>
    </source>
</evidence>
<keyword evidence="6" id="KW-0769">Symport</keyword>
<evidence type="ECO:0000256" key="5">
    <source>
        <dbReference type="ARBA" id="ARBA00022692"/>
    </source>
</evidence>
<dbReference type="Pfam" id="PF07690">
    <property type="entry name" value="MFS_1"/>
    <property type="match status" value="1"/>
</dbReference>
<keyword evidence="8 9" id="KW-0472">Membrane</keyword>
<feature type="transmembrane region" description="Helical" evidence="9">
    <location>
        <begin position="71"/>
        <end position="92"/>
    </location>
</feature>
<dbReference type="Proteomes" id="UP001235849">
    <property type="component" value="Unassembled WGS sequence"/>
</dbReference>
<dbReference type="SUPFAM" id="SSF103473">
    <property type="entry name" value="MFS general substrate transporter"/>
    <property type="match status" value="1"/>
</dbReference>
<organism evidence="11 12">
    <name type="scientific">Roseofilum capinflatum BLCC-M114</name>
    <dbReference type="NCBI Taxonomy" id="3022440"/>
    <lineage>
        <taxon>Bacteria</taxon>
        <taxon>Bacillati</taxon>
        <taxon>Cyanobacteriota</taxon>
        <taxon>Cyanophyceae</taxon>
        <taxon>Desertifilales</taxon>
        <taxon>Desertifilaceae</taxon>
        <taxon>Roseofilum</taxon>
        <taxon>Roseofilum capinflatum</taxon>
    </lineage>
</organism>
<feature type="transmembrane region" description="Helical" evidence="9">
    <location>
        <begin position="318"/>
        <end position="338"/>
    </location>
</feature>
<dbReference type="RefSeq" id="WP_283767772.1">
    <property type="nucleotide sequence ID" value="NZ_JAQOSO010000084.1"/>
</dbReference>
<feature type="transmembrane region" description="Helical" evidence="9">
    <location>
        <begin position="124"/>
        <end position="144"/>
    </location>
</feature>
<comment type="subcellular location">
    <subcellularLocation>
        <location evidence="1">Cell membrane</location>
        <topology evidence="1">Multi-pass membrane protein</topology>
    </subcellularLocation>
</comment>
<dbReference type="Gene3D" id="1.20.1250.20">
    <property type="entry name" value="MFS general substrate transporter like domains"/>
    <property type="match status" value="2"/>
</dbReference>
<comment type="similarity">
    <text evidence="2">Belongs to the major facilitator superfamily. Metabolite:H+ Symporter (MHS) family (TC 2.A.1.6) family.</text>
</comment>
<dbReference type="PROSITE" id="PS50850">
    <property type="entry name" value="MFS"/>
    <property type="match status" value="1"/>
</dbReference>
<proteinExistence type="inferred from homology"/>
<keyword evidence="12" id="KW-1185">Reference proteome</keyword>
<dbReference type="InterPro" id="IPR011701">
    <property type="entry name" value="MFS"/>
</dbReference>
<dbReference type="InterPro" id="IPR005829">
    <property type="entry name" value="Sugar_transporter_CS"/>
</dbReference>
<sequence length="439" mass="48157">MTSPSKIEAVSDRAAHQTSHSENNTKTIILAGVVGNVIEWYDFALYGYLAPVISLLFFPHNNELVSLLQTYGVFAAGFIMRPLGAGIFGYIGDRVSRRTELFISVILMAIPTFLLGLLPTYKQIGVAAPIILILLRLVQGLSVGGEFTGSVTYVAETAPQTRRGFTTSFVNVGSTIGLLLGLGIVTLMTHLLSEADLHNWGWRLPFLFGGILGLTGLYIRTNLPDSEVFEEHQQERQVPLLKALRQSLVPMVQAMFYAGAYSATYYIVMVYIPTYLDRFSDMPRSSVLGVNVVALAIQIGLLPLFGWLSDSTLRRKSLLLLTTLGLGLLSFPGFWLLLQPNNYEVWLAQILLAISIVPLLATSPVMMVELFPTETRLTAYSLSFNLGASIMGGTSLLVCTWLINISGNVYAPALYLVFSLVISAIALGFMSDRSREPLR</sequence>